<dbReference type="EMBL" id="MPUH01000534">
    <property type="protein sequence ID" value="OMJ78209.1"/>
    <property type="molecule type" value="Genomic_DNA"/>
</dbReference>
<feature type="transmembrane region" description="Helical" evidence="1">
    <location>
        <begin position="121"/>
        <end position="142"/>
    </location>
</feature>
<dbReference type="GO" id="GO:0006906">
    <property type="term" value="P:vesicle fusion"/>
    <property type="evidence" value="ECO:0007669"/>
    <property type="project" value="TreeGrafter"/>
</dbReference>
<protein>
    <recommendedName>
        <fullName evidence="2">t-SNARE coiled-coil homology domain-containing protein</fullName>
    </recommendedName>
</protein>
<dbReference type="OrthoDB" id="10251371at2759"/>
<reference evidence="3 4" key="1">
    <citation type="submission" date="2016-11" db="EMBL/GenBank/DDBJ databases">
        <title>The macronuclear genome of Stentor coeruleus: a giant cell with tiny introns.</title>
        <authorList>
            <person name="Slabodnick M."/>
            <person name="Ruby J.G."/>
            <person name="Reiff S.B."/>
            <person name="Swart E.C."/>
            <person name="Gosai S."/>
            <person name="Prabakaran S."/>
            <person name="Witkowska E."/>
            <person name="Larue G.E."/>
            <person name="Fisher S."/>
            <person name="Freeman R.M."/>
            <person name="Gunawardena J."/>
            <person name="Chu W."/>
            <person name="Stover N.A."/>
            <person name="Gregory B.D."/>
            <person name="Nowacki M."/>
            <person name="Derisi J."/>
            <person name="Roy S.W."/>
            <person name="Marshall W.F."/>
            <person name="Sood P."/>
        </authorList>
    </citation>
    <scope>NUCLEOTIDE SEQUENCE [LARGE SCALE GENOMIC DNA]</scope>
    <source>
        <strain evidence="3">WM001</strain>
    </source>
</reference>
<dbReference type="PANTHER" id="PTHR19957">
    <property type="entry name" value="SYNTAXIN"/>
    <property type="match status" value="1"/>
</dbReference>
<dbReference type="Pfam" id="PF05739">
    <property type="entry name" value="SNARE"/>
    <property type="match status" value="1"/>
</dbReference>
<evidence type="ECO:0000313" key="3">
    <source>
        <dbReference type="EMBL" id="OMJ78209.1"/>
    </source>
</evidence>
<accession>A0A1R2BN14</accession>
<dbReference type="InterPro" id="IPR000727">
    <property type="entry name" value="T_SNARE_dom"/>
</dbReference>
<keyword evidence="1" id="KW-1133">Transmembrane helix</keyword>
<evidence type="ECO:0000313" key="4">
    <source>
        <dbReference type="Proteomes" id="UP000187209"/>
    </source>
</evidence>
<dbReference type="GO" id="GO:0000149">
    <property type="term" value="F:SNARE binding"/>
    <property type="evidence" value="ECO:0007669"/>
    <property type="project" value="TreeGrafter"/>
</dbReference>
<dbReference type="GO" id="GO:0048278">
    <property type="term" value="P:vesicle docking"/>
    <property type="evidence" value="ECO:0007669"/>
    <property type="project" value="TreeGrafter"/>
</dbReference>
<feature type="domain" description="T-SNARE coiled-coil homology" evidence="2">
    <location>
        <begin position="47"/>
        <end position="109"/>
    </location>
</feature>
<proteinExistence type="predicted"/>
<dbReference type="PROSITE" id="PS50192">
    <property type="entry name" value="T_SNARE"/>
    <property type="match status" value="1"/>
</dbReference>
<keyword evidence="1" id="KW-0472">Membrane</keyword>
<sequence length="148" mass="17024">MGDYKTANSKSTSKSDKYLQELEEYDENDKLLTTQQQNLEFEIELHTDIIKERDEKITKITHTIYTVNTMLKDLSEMVCEQGYMIDTMENNIDDSAVKSKKATVELAKSDKDGKSSKQRQCLIVLFVVLLLFVISVIGTGFYRHEPKS</sequence>
<keyword evidence="4" id="KW-1185">Reference proteome</keyword>
<dbReference type="AlphaFoldDB" id="A0A1R2BN14"/>
<dbReference type="InterPro" id="IPR045242">
    <property type="entry name" value="Syntaxin"/>
</dbReference>
<evidence type="ECO:0000259" key="2">
    <source>
        <dbReference type="PROSITE" id="PS50192"/>
    </source>
</evidence>
<keyword evidence="1" id="KW-0812">Transmembrane</keyword>
<dbReference type="Proteomes" id="UP000187209">
    <property type="component" value="Unassembled WGS sequence"/>
</dbReference>
<dbReference type="GO" id="GO:0012505">
    <property type="term" value="C:endomembrane system"/>
    <property type="evidence" value="ECO:0007669"/>
    <property type="project" value="TreeGrafter"/>
</dbReference>
<evidence type="ECO:0000256" key="1">
    <source>
        <dbReference type="SAM" id="Phobius"/>
    </source>
</evidence>
<dbReference type="CDD" id="cd15840">
    <property type="entry name" value="SNARE_Qa"/>
    <property type="match status" value="1"/>
</dbReference>
<dbReference type="SMART" id="SM00397">
    <property type="entry name" value="t_SNARE"/>
    <property type="match status" value="1"/>
</dbReference>
<organism evidence="3 4">
    <name type="scientific">Stentor coeruleus</name>
    <dbReference type="NCBI Taxonomy" id="5963"/>
    <lineage>
        <taxon>Eukaryota</taxon>
        <taxon>Sar</taxon>
        <taxon>Alveolata</taxon>
        <taxon>Ciliophora</taxon>
        <taxon>Postciliodesmatophora</taxon>
        <taxon>Heterotrichea</taxon>
        <taxon>Heterotrichida</taxon>
        <taxon>Stentoridae</taxon>
        <taxon>Stentor</taxon>
    </lineage>
</organism>
<name>A0A1R2BN14_9CILI</name>
<dbReference type="GO" id="GO:0005484">
    <property type="term" value="F:SNAP receptor activity"/>
    <property type="evidence" value="ECO:0007669"/>
    <property type="project" value="TreeGrafter"/>
</dbReference>
<dbReference type="GO" id="GO:0006886">
    <property type="term" value="P:intracellular protein transport"/>
    <property type="evidence" value="ECO:0007669"/>
    <property type="project" value="TreeGrafter"/>
</dbReference>
<comment type="caution">
    <text evidence="3">The sequence shown here is derived from an EMBL/GenBank/DDBJ whole genome shotgun (WGS) entry which is preliminary data.</text>
</comment>
<gene>
    <name evidence="3" type="ORF">SteCoe_22056</name>
</gene>
<dbReference type="Gene3D" id="1.20.5.110">
    <property type="match status" value="1"/>
</dbReference>
<dbReference type="SUPFAM" id="SSF58038">
    <property type="entry name" value="SNARE fusion complex"/>
    <property type="match status" value="1"/>
</dbReference>
<dbReference type="GO" id="GO:0031201">
    <property type="term" value="C:SNARE complex"/>
    <property type="evidence" value="ECO:0007669"/>
    <property type="project" value="TreeGrafter"/>
</dbReference>